<dbReference type="PANTHER" id="PTHR43570:SF20">
    <property type="entry name" value="ALDEHYDE DEHYDROGENASE ALDX-RELATED"/>
    <property type="match status" value="1"/>
</dbReference>
<evidence type="ECO:0000256" key="6">
    <source>
        <dbReference type="PROSITE-ProRule" id="PRU10007"/>
    </source>
</evidence>
<evidence type="ECO:0000313" key="10">
    <source>
        <dbReference type="Proteomes" id="UP000291078"/>
    </source>
</evidence>
<keyword evidence="3" id="KW-0520">NAD</keyword>
<evidence type="ECO:0000256" key="3">
    <source>
        <dbReference type="ARBA" id="ARBA00023027"/>
    </source>
</evidence>
<proteinExistence type="inferred from homology"/>
<feature type="domain" description="Aldehyde dehydrogenase" evidence="8">
    <location>
        <begin position="17"/>
        <end position="437"/>
    </location>
</feature>
<dbReference type="InterPro" id="IPR016162">
    <property type="entry name" value="Ald_DH_N"/>
</dbReference>
<accession>A0A4Q7RZ89</accession>
<evidence type="ECO:0000259" key="8">
    <source>
        <dbReference type="Pfam" id="PF00171"/>
    </source>
</evidence>
<dbReference type="RefSeq" id="WP_130392072.1">
    <property type="nucleotide sequence ID" value="NZ_SGXM01000003.1"/>
</dbReference>
<protein>
    <recommendedName>
        <fullName evidence="4">Aldehyde dehydrogenase</fullName>
    </recommendedName>
</protein>
<dbReference type="EMBL" id="SGXM01000003">
    <property type="protein sequence ID" value="RZT38627.1"/>
    <property type="molecule type" value="Genomic_DNA"/>
</dbReference>
<dbReference type="Gene3D" id="3.40.309.10">
    <property type="entry name" value="Aldehyde Dehydrogenase, Chain A, domain 2"/>
    <property type="match status" value="1"/>
</dbReference>
<dbReference type="OrthoDB" id="6187633at2"/>
<evidence type="ECO:0000256" key="2">
    <source>
        <dbReference type="ARBA" id="ARBA00023002"/>
    </source>
</evidence>
<dbReference type="InterPro" id="IPR029510">
    <property type="entry name" value="Ald_DH_CS_GLU"/>
</dbReference>
<dbReference type="GO" id="GO:0004029">
    <property type="term" value="F:aldehyde dehydrogenase (NAD+) activity"/>
    <property type="evidence" value="ECO:0007669"/>
    <property type="project" value="TreeGrafter"/>
</dbReference>
<sequence length="467" mass="50764">MREVPAMSTVFDAMLAASRHDQTPPWDIRADRLRRLKRLVRDNHEAIASAISADFTNRPRQETALLEVFPSLAGIDDALRHGRRWMRVRRARTGLWFLPGKSRLMPQPLGVIGIVVPWNYPLYLAVGPLTGALVAGNRAMVKLSEFTPRFSDLFARLVQASFAPDEVTVVNGDAAVAAGFSALPFDHLLFTGSTQVGHHVMKAAAANLTPVTLELGGKSPAIVGPGADFERAVERILVGKLLNAGQTCIAPDYVLVPADQRDRFVETARRCVGRLYPDIARNPDYTSIISPRHFGRLVSMIDAAADAGARVVPLTDAAPDAAARRLPPVLLTDVPGEIQAMQEEIFGPVLPVVTYRAVDDAIAFVNARPRPLALYVFDKGRDVVDRVMQQTVAGGVTVNDTLFHIAQDDLPFGGVGPSGMGVYHGKAGFETFSKVKPVFYQAGLNAAGLLKAPYGKRFEAMVKMLMR</sequence>
<dbReference type="PANTHER" id="PTHR43570">
    <property type="entry name" value="ALDEHYDE DEHYDROGENASE"/>
    <property type="match status" value="1"/>
</dbReference>
<name>A0A4Q7RZ89_9BURK</name>
<reference evidence="9 10" key="1">
    <citation type="journal article" date="2015" name="Stand. Genomic Sci.">
        <title>Genomic Encyclopedia of Bacterial and Archaeal Type Strains, Phase III: the genomes of soil and plant-associated and newly described type strains.</title>
        <authorList>
            <person name="Whitman W.B."/>
            <person name="Woyke T."/>
            <person name="Klenk H.P."/>
            <person name="Zhou Y."/>
            <person name="Lilburn T.G."/>
            <person name="Beck B.J."/>
            <person name="De Vos P."/>
            <person name="Vandamme P."/>
            <person name="Eisen J.A."/>
            <person name="Garrity G."/>
            <person name="Hugenholtz P."/>
            <person name="Kyrpides N.C."/>
        </authorList>
    </citation>
    <scope>NUCLEOTIDE SEQUENCE [LARGE SCALE GENOMIC DNA]</scope>
    <source>
        <strain evidence="9 10">ASC-9842</strain>
    </source>
</reference>
<organism evidence="9 10">
    <name type="scientific">Cupriavidus agavae</name>
    <dbReference type="NCBI Taxonomy" id="1001822"/>
    <lineage>
        <taxon>Bacteria</taxon>
        <taxon>Pseudomonadati</taxon>
        <taxon>Pseudomonadota</taxon>
        <taxon>Betaproteobacteria</taxon>
        <taxon>Burkholderiales</taxon>
        <taxon>Burkholderiaceae</taxon>
        <taxon>Cupriavidus</taxon>
    </lineage>
</organism>
<gene>
    <name evidence="9" type="ORF">EV147_3096</name>
</gene>
<dbReference type="SUPFAM" id="SSF53720">
    <property type="entry name" value="ALDH-like"/>
    <property type="match status" value="1"/>
</dbReference>
<feature type="active site" evidence="5 6">
    <location>
        <position position="214"/>
    </location>
</feature>
<evidence type="ECO:0000313" key="9">
    <source>
        <dbReference type="EMBL" id="RZT38627.1"/>
    </source>
</evidence>
<evidence type="ECO:0000256" key="5">
    <source>
        <dbReference type="PIRSR" id="PIRSR036492-1"/>
    </source>
</evidence>
<dbReference type="InterPro" id="IPR012394">
    <property type="entry name" value="Aldehyde_DH_NAD(P)"/>
</dbReference>
<evidence type="ECO:0000256" key="1">
    <source>
        <dbReference type="ARBA" id="ARBA00009986"/>
    </source>
</evidence>
<dbReference type="InterPro" id="IPR016163">
    <property type="entry name" value="Ald_DH_C"/>
</dbReference>
<dbReference type="InterPro" id="IPR016161">
    <property type="entry name" value="Ald_DH/histidinol_DH"/>
</dbReference>
<dbReference type="FunFam" id="3.40.309.10:FF:000003">
    <property type="entry name" value="Aldehyde dehydrogenase"/>
    <property type="match status" value="1"/>
</dbReference>
<keyword evidence="10" id="KW-1185">Reference proteome</keyword>
<dbReference type="GO" id="GO:0006081">
    <property type="term" value="P:aldehyde metabolic process"/>
    <property type="evidence" value="ECO:0007669"/>
    <property type="project" value="InterPro"/>
</dbReference>
<dbReference type="InterPro" id="IPR016160">
    <property type="entry name" value="Ald_DH_CS_CYS"/>
</dbReference>
<comment type="similarity">
    <text evidence="1 4 7">Belongs to the aldehyde dehydrogenase family.</text>
</comment>
<evidence type="ECO:0000256" key="7">
    <source>
        <dbReference type="RuleBase" id="RU003345"/>
    </source>
</evidence>
<feature type="active site" evidence="5">
    <location>
        <position position="248"/>
    </location>
</feature>
<dbReference type="CDD" id="cd07133">
    <property type="entry name" value="ALDH_CALDH_CalB"/>
    <property type="match status" value="1"/>
</dbReference>
<dbReference type="AlphaFoldDB" id="A0A4Q7RZ89"/>
<evidence type="ECO:0000256" key="4">
    <source>
        <dbReference type="PIRNR" id="PIRNR036492"/>
    </source>
</evidence>
<dbReference type="GO" id="GO:0005737">
    <property type="term" value="C:cytoplasm"/>
    <property type="evidence" value="ECO:0007669"/>
    <property type="project" value="TreeGrafter"/>
</dbReference>
<dbReference type="Proteomes" id="UP000291078">
    <property type="component" value="Unassembled WGS sequence"/>
</dbReference>
<dbReference type="Gene3D" id="3.40.605.10">
    <property type="entry name" value="Aldehyde Dehydrogenase, Chain A, domain 1"/>
    <property type="match status" value="1"/>
</dbReference>
<dbReference type="PROSITE" id="PS00070">
    <property type="entry name" value="ALDEHYDE_DEHYDR_CYS"/>
    <property type="match status" value="1"/>
</dbReference>
<comment type="caution">
    <text evidence="9">The sequence shown here is derived from an EMBL/GenBank/DDBJ whole genome shotgun (WGS) entry which is preliminary data.</text>
</comment>
<dbReference type="PIRSF" id="PIRSF036492">
    <property type="entry name" value="ALDH"/>
    <property type="match status" value="1"/>
</dbReference>
<dbReference type="InterPro" id="IPR015590">
    <property type="entry name" value="Aldehyde_DH_dom"/>
</dbReference>
<keyword evidence="2 4" id="KW-0560">Oxidoreductase</keyword>
<dbReference type="Pfam" id="PF00171">
    <property type="entry name" value="Aldedh"/>
    <property type="match status" value="1"/>
</dbReference>
<dbReference type="PROSITE" id="PS00687">
    <property type="entry name" value="ALDEHYDE_DEHYDR_GLU"/>
    <property type="match status" value="1"/>
</dbReference>